<evidence type="ECO:0000256" key="1">
    <source>
        <dbReference type="SAM" id="MobiDB-lite"/>
    </source>
</evidence>
<evidence type="ECO:0000313" key="3">
    <source>
        <dbReference type="Proteomes" id="UP001162483"/>
    </source>
</evidence>
<reference evidence="2" key="1">
    <citation type="submission" date="2023-05" db="EMBL/GenBank/DDBJ databases">
        <authorList>
            <person name="Stuckert A."/>
        </authorList>
    </citation>
    <scope>NUCLEOTIDE SEQUENCE</scope>
</reference>
<feature type="non-terminal residue" evidence="2">
    <location>
        <position position="77"/>
    </location>
</feature>
<comment type="caution">
    <text evidence="2">The sequence shown here is derived from an EMBL/GenBank/DDBJ whole genome shotgun (WGS) entry which is preliminary data.</text>
</comment>
<evidence type="ECO:0000313" key="2">
    <source>
        <dbReference type="EMBL" id="CAI9581394.1"/>
    </source>
</evidence>
<organism evidence="2 3">
    <name type="scientific">Staurois parvus</name>
    <dbReference type="NCBI Taxonomy" id="386267"/>
    <lineage>
        <taxon>Eukaryota</taxon>
        <taxon>Metazoa</taxon>
        <taxon>Chordata</taxon>
        <taxon>Craniata</taxon>
        <taxon>Vertebrata</taxon>
        <taxon>Euteleostomi</taxon>
        <taxon>Amphibia</taxon>
        <taxon>Batrachia</taxon>
        <taxon>Anura</taxon>
        <taxon>Neobatrachia</taxon>
        <taxon>Ranoidea</taxon>
        <taxon>Ranidae</taxon>
        <taxon>Staurois</taxon>
    </lineage>
</organism>
<sequence length="77" mass="8128">MPDAEPAVEPNDLMPGDPMPACPAQTIPICDPVPVVMQFDSEPTVVPGRLGAPPLRLGPETRCLSTWGSARRPARGP</sequence>
<feature type="region of interest" description="Disordered" evidence="1">
    <location>
        <begin position="1"/>
        <end position="20"/>
    </location>
</feature>
<keyword evidence="3" id="KW-1185">Reference proteome</keyword>
<accession>A0ABN9E9C3</accession>
<dbReference type="EMBL" id="CATNWA010015267">
    <property type="protein sequence ID" value="CAI9581394.1"/>
    <property type="molecule type" value="Genomic_DNA"/>
</dbReference>
<proteinExistence type="predicted"/>
<dbReference type="Proteomes" id="UP001162483">
    <property type="component" value="Unassembled WGS sequence"/>
</dbReference>
<protein>
    <submittedName>
        <fullName evidence="2">Uncharacterized protein</fullName>
    </submittedName>
</protein>
<name>A0ABN9E9C3_9NEOB</name>
<gene>
    <name evidence="2" type="ORF">SPARVUS_LOCUS9479175</name>
</gene>